<dbReference type="PANTHER" id="PTHR40448:SF1">
    <property type="entry name" value="TWO-COMPONENT SENSOR HISTIDINE KINASE"/>
    <property type="match status" value="1"/>
</dbReference>
<gene>
    <name evidence="2" type="ORF">CBP76_03100</name>
</gene>
<accession>A0A2N7AWK6</accession>
<reference evidence="2 3" key="1">
    <citation type="submission" date="2017-05" db="EMBL/GenBank/DDBJ databases">
        <title>Lactobacillus nurukis nov., sp. nov., isolated from nuruk.</title>
        <authorList>
            <person name="Kim S.-J."/>
        </authorList>
    </citation>
    <scope>NUCLEOTIDE SEQUENCE [LARGE SCALE GENOMIC DNA]</scope>
    <source>
        <strain evidence="2 3">SYF10-1a</strain>
    </source>
</reference>
<keyword evidence="3" id="KW-1185">Reference proteome</keyword>
<protein>
    <submittedName>
        <fullName evidence="2">Uncharacterized protein</fullName>
    </submittedName>
</protein>
<feature type="transmembrane region" description="Helical" evidence="1">
    <location>
        <begin position="152"/>
        <end position="172"/>
    </location>
</feature>
<dbReference type="PANTHER" id="PTHR40448">
    <property type="entry name" value="TWO-COMPONENT SENSOR HISTIDINE KINASE"/>
    <property type="match status" value="1"/>
</dbReference>
<name>A0A2N7AWK6_9LACO</name>
<dbReference type="Proteomes" id="UP000235649">
    <property type="component" value="Unassembled WGS sequence"/>
</dbReference>
<feature type="transmembrane region" description="Helical" evidence="1">
    <location>
        <begin position="40"/>
        <end position="69"/>
    </location>
</feature>
<keyword evidence="1" id="KW-1133">Transmembrane helix</keyword>
<feature type="transmembrane region" description="Helical" evidence="1">
    <location>
        <begin position="117"/>
        <end position="140"/>
    </location>
</feature>
<evidence type="ECO:0000256" key="1">
    <source>
        <dbReference type="SAM" id="Phobius"/>
    </source>
</evidence>
<sequence length="425" mass="50617">MLLANTGPHILRVLLTWLIFYYVLNLIYQPRKLSLQRKSLTLIGLYSISVILDFVLHGYSYFLILMIIYFSFKTNQRVNYYLINTSLLSFLVKFLSVIIPSRLFIYLFPIQDVKSYSFILVILFFQFLFSFAFIYIYKFFDLDKKFKFQRTPMTSILLGYLYIVLYATMLFVRQFKYYLNLVTGILIFVLIQCIFIVFIFIRERRRQKRIYQDKLAQEQVKNLKLYTDQLEHDQLKLRHFKHDYKNLLFSLKTVADEKNYDAMNQALDKLESYSDDYLNNLSMELYKDLNNVQNPYLKSLFISKLNTINQNNIICHFTCHTILDQLPISTVDLVKLLNSSIDNAINFTKDQPHGAIQLAITKEDQQLAFLINNSLAVLPTTDPEQDHLDFLHIKYLKKKYANIFIQYSKSDKWFRFHITLITKGD</sequence>
<dbReference type="InterPro" id="IPR036890">
    <property type="entry name" value="HATPase_C_sf"/>
</dbReference>
<evidence type="ECO:0000313" key="3">
    <source>
        <dbReference type="Proteomes" id="UP000235649"/>
    </source>
</evidence>
<feature type="transmembrane region" description="Helical" evidence="1">
    <location>
        <begin position="81"/>
        <end position="105"/>
    </location>
</feature>
<proteinExistence type="predicted"/>
<feature type="transmembrane region" description="Helical" evidence="1">
    <location>
        <begin position="9"/>
        <end position="28"/>
    </location>
</feature>
<dbReference type="GO" id="GO:0042802">
    <property type="term" value="F:identical protein binding"/>
    <property type="evidence" value="ECO:0007669"/>
    <property type="project" value="TreeGrafter"/>
</dbReference>
<dbReference type="OrthoDB" id="2235311at2"/>
<feature type="transmembrane region" description="Helical" evidence="1">
    <location>
        <begin position="178"/>
        <end position="201"/>
    </location>
</feature>
<dbReference type="AlphaFoldDB" id="A0A2N7AWK6"/>
<keyword evidence="1" id="KW-0812">Transmembrane</keyword>
<dbReference type="EMBL" id="NIPR01000005">
    <property type="protein sequence ID" value="PMD73137.1"/>
    <property type="molecule type" value="Genomic_DNA"/>
</dbReference>
<keyword evidence="1" id="KW-0472">Membrane</keyword>
<organism evidence="2 3">
    <name type="scientific">Companilactobacillus nuruki</name>
    <dbReference type="NCBI Taxonomy" id="1993540"/>
    <lineage>
        <taxon>Bacteria</taxon>
        <taxon>Bacillati</taxon>
        <taxon>Bacillota</taxon>
        <taxon>Bacilli</taxon>
        <taxon>Lactobacillales</taxon>
        <taxon>Lactobacillaceae</taxon>
        <taxon>Companilactobacillus</taxon>
    </lineage>
</organism>
<comment type="caution">
    <text evidence="2">The sequence shown here is derived from an EMBL/GenBank/DDBJ whole genome shotgun (WGS) entry which is preliminary data.</text>
</comment>
<dbReference type="Gene3D" id="3.30.565.10">
    <property type="entry name" value="Histidine kinase-like ATPase, C-terminal domain"/>
    <property type="match status" value="1"/>
</dbReference>
<evidence type="ECO:0000313" key="2">
    <source>
        <dbReference type="EMBL" id="PMD73137.1"/>
    </source>
</evidence>